<dbReference type="PANTHER" id="PTHR30028:SF0">
    <property type="entry name" value="PROTEIN ALUMINUM SENSITIVE 3"/>
    <property type="match status" value="1"/>
</dbReference>
<feature type="transmembrane region" description="Helical" evidence="6">
    <location>
        <begin position="214"/>
        <end position="236"/>
    </location>
</feature>
<keyword evidence="4 6" id="KW-1133">Transmembrane helix</keyword>
<keyword evidence="5 6" id="KW-0472">Membrane</keyword>
<keyword evidence="3 6" id="KW-0812">Transmembrane</keyword>
<feature type="transmembrane region" description="Helical" evidence="6">
    <location>
        <begin position="117"/>
        <end position="137"/>
    </location>
</feature>
<comment type="subcellular location">
    <subcellularLocation>
        <location evidence="1">Membrane</location>
        <topology evidence="1">Multi-pass membrane protein</topology>
    </subcellularLocation>
</comment>
<evidence type="ECO:0000313" key="7">
    <source>
        <dbReference type="EMBL" id="MBB5149205.1"/>
    </source>
</evidence>
<protein>
    <submittedName>
        <fullName evidence="7">Putative ABC transport system permease protein</fullName>
    </submittedName>
</protein>
<dbReference type="GO" id="GO:0005886">
    <property type="term" value="C:plasma membrane"/>
    <property type="evidence" value="ECO:0007669"/>
    <property type="project" value="TreeGrafter"/>
</dbReference>
<comment type="caution">
    <text evidence="7">The sequence shown here is derived from an EMBL/GenBank/DDBJ whole genome shotgun (WGS) entry which is preliminary data.</text>
</comment>
<evidence type="ECO:0000256" key="1">
    <source>
        <dbReference type="ARBA" id="ARBA00004141"/>
    </source>
</evidence>
<dbReference type="RefSeq" id="WP_016838952.1">
    <property type="nucleotide sequence ID" value="NZ_AP018335.1"/>
</dbReference>
<dbReference type="EMBL" id="JACHGZ010000016">
    <property type="protein sequence ID" value="MBB5149205.1"/>
    <property type="molecule type" value="Genomic_DNA"/>
</dbReference>
<name>A0A840PLB4_URETH</name>
<gene>
    <name evidence="7" type="ORF">HNR36_001593</name>
</gene>
<sequence length="257" mass="28304">MTYTSLALTLAFVLIPLILSKTLKLGLEKDTIIATVRSVIQLFFVGYVLKFVFDSESFFYIILMVLLMITVATLNARKKGKNIKGITWKIAFTLIVIEIVTQGILIGFQIIPPTAQYIIPISGMLLGNSMVLSILFLNRFTAEIEANVEIIELILSLGGTPKQAIHNQLINAIKTSVIPTIESQKTIGLVQLPGMMSGQIIGGADPVQAVQFQLLILFGLLTTATLSSILIGFLSYPTLFNERMQFITHNLSQKNND</sequence>
<proteinExistence type="inferred from homology"/>
<accession>A0A840PLB4</accession>
<dbReference type="InterPro" id="IPR005226">
    <property type="entry name" value="UPF0014_fam"/>
</dbReference>
<reference evidence="7 8" key="1">
    <citation type="submission" date="2020-08" db="EMBL/GenBank/DDBJ databases">
        <title>Genomic Encyclopedia of Type Strains, Phase IV (KMG-IV): sequencing the most valuable type-strain genomes for metagenomic binning, comparative biology and taxonomic classification.</title>
        <authorList>
            <person name="Goeker M."/>
        </authorList>
    </citation>
    <scope>NUCLEOTIDE SEQUENCE [LARGE SCALE GENOMIC DNA]</scope>
    <source>
        <strain evidence="7 8">DSM 10633</strain>
    </source>
</reference>
<comment type="similarity">
    <text evidence="2">Belongs to the UPF0014 family.</text>
</comment>
<evidence type="ECO:0000256" key="3">
    <source>
        <dbReference type="ARBA" id="ARBA00022692"/>
    </source>
</evidence>
<feature type="transmembrane region" description="Helical" evidence="6">
    <location>
        <begin position="57"/>
        <end position="76"/>
    </location>
</feature>
<evidence type="ECO:0000313" key="8">
    <source>
        <dbReference type="Proteomes" id="UP000557217"/>
    </source>
</evidence>
<dbReference type="PANTHER" id="PTHR30028">
    <property type="entry name" value="UPF0014 INNER MEMBRANE PROTEIN YBBM-RELATED"/>
    <property type="match status" value="1"/>
</dbReference>
<evidence type="ECO:0000256" key="5">
    <source>
        <dbReference type="ARBA" id="ARBA00023136"/>
    </source>
</evidence>
<dbReference type="AlphaFoldDB" id="A0A840PLB4"/>
<keyword evidence="8" id="KW-1185">Reference proteome</keyword>
<evidence type="ECO:0000256" key="2">
    <source>
        <dbReference type="ARBA" id="ARBA00005268"/>
    </source>
</evidence>
<feature type="transmembrane region" description="Helical" evidence="6">
    <location>
        <begin position="88"/>
        <end position="111"/>
    </location>
</feature>
<evidence type="ECO:0000256" key="4">
    <source>
        <dbReference type="ARBA" id="ARBA00022989"/>
    </source>
</evidence>
<dbReference type="Proteomes" id="UP000557217">
    <property type="component" value="Unassembled WGS sequence"/>
</dbReference>
<evidence type="ECO:0000256" key="6">
    <source>
        <dbReference type="SAM" id="Phobius"/>
    </source>
</evidence>
<organism evidence="7 8">
    <name type="scientific">Ureibacillus thermosphaericus</name>
    <dbReference type="NCBI Taxonomy" id="51173"/>
    <lineage>
        <taxon>Bacteria</taxon>
        <taxon>Bacillati</taxon>
        <taxon>Bacillota</taxon>
        <taxon>Bacilli</taxon>
        <taxon>Bacillales</taxon>
        <taxon>Caryophanaceae</taxon>
        <taxon>Ureibacillus</taxon>
    </lineage>
</organism>
<dbReference type="Pfam" id="PF03649">
    <property type="entry name" value="UPF0014"/>
    <property type="match status" value="1"/>
</dbReference>